<name>A0ABY6S7H9_PODCO</name>
<evidence type="ECO:0000313" key="2">
    <source>
        <dbReference type="Proteomes" id="UP000280685"/>
    </source>
</evidence>
<proteinExistence type="predicted"/>
<evidence type="ECO:0000313" key="1">
    <source>
        <dbReference type="EMBL" id="VBB77327.1"/>
    </source>
</evidence>
<sequence length="353" mass="41173">MLPDTVIFRIMKLLDIVSLECLRQAGRLFLQLFEKCDFLPANYISVNYPWARFRRYLTSQQRTTLTFLLARDLYCTDCYATKLARNWAQRVHYLTKVYLHCSDCKLDHPVCLFFPSERSKGRDSRLCVGHTGFIRLCSHTVFRWSDVQRVSSTRFSWERLKCKGVDDETVVMCRGKDYMQSCQQQPNGWSFPFLCFGKSWQEGTFPLHPRVPIRKRQGISNHARTEIRQKLILYISWMTHVDLSPNNHSLTPEMLDENLAKLRERQAGFTCPEAEPGRLIETMLFDLNRCDCLHYTQLDGLGGTWHPAQTPLQTTLRSLAKSCLFGKHCQRLGPLTKAQVQQHCQNKPTRGQR</sequence>
<protein>
    <recommendedName>
        <fullName evidence="3">F-box domain-containing protein</fullName>
    </recommendedName>
</protein>
<gene>
    <name evidence="1" type="ORF">PODCO_306835</name>
</gene>
<reference evidence="1" key="1">
    <citation type="submission" date="2018-02" db="EMBL/GenBank/DDBJ databases">
        <authorList>
            <person name="Silar P."/>
        </authorList>
    </citation>
    <scope>NUCLEOTIDE SEQUENCE [LARGE SCALE GENOMIC DNA]</scope>
    <source>
        <strain evidence="1">T</strain>
    </source>
</reference>
<dbReference type="EMBL" id="LR026966">
    <property type="protein sequence ID" value="VBB77327.1"/>
    <property type="molecule type" value="Genomic_DNA"/>
</dbReference>
<dbReference type="Proteomes" id="UP000280685">
    <property type="component" value="Chromosome 3"/>
</dbReference>
<organism evidence="1 2">
    <name type="scientific">Podospora comata</name>
    <dbReference type="NCBI Taxonomy" id="48703"/>
    <lineage>
        <taxon>Eukaryota</taxon>
        <taxon>Fungi</taxon>
        <taxon>Dikarya</taxon>
        <taxon>Ascomycota</taxon>
        <taxon>Pezizomycotina</taxon>
        <taxon>Sordariomycetes</taxon>
        <taxon>Sordariomycetidae</taxon>
        <taxon>Sordariales</taxon>
        <taxon>Podosporaceae</taxon>
        <taxon>Podospora</taxon>
    </lineage>
</organism>
<keyword evidence="2" id="KW-1185">Reference proteome</keyword>
<evidence type="ECO:0008006" key="3">
    <source>
        <dbReference type="Google" id="ProtNLM"/>
    </source>
</evidence>
<accession>A0ABY6S7H9</accession>